<dbReference type="PANTHER" id="PTHR16291:SF0">
    <property type="entry name" value="NUCLEAR CAP-BINDING PROTEIN SUBUNIT 3"/>
    <property type="match status" value="1"/>
</dbReference>
<feature type="compositionally biased region" description="Basic and acidic residues" evidence="1">
    <location>
        <begin position="230"/>
        <end position="273"/>
    </location>
</feature>
<evidence type="ECO:0008006" key="4">
    <source>
        <dbReference type="Google" id="ProtNLM"/>
    </source>
</evidence>
<feature type="region of interest" description="Disordered" evidence="1">
    <location>
        <begin position="140"/>
        <end position="281"/>
    </location>
</feature>
<dbReference type="Proteomes" id="UP000054516">
    <property type="component" value="Unassembled WGS sequence"/>
</dbReference>
<feature type="compositionally biased region" description="Basic and acidic residues" evidence="1">
    <location>
        <begin position="165"/>
        <end position="175"/>
    </location>
</feature>
<dbReference type="GO" id="GO:0003729">
    <property type="term" value="F:mRNA binding"/>
    <property type="evidence" value="ECO:0007669"/>
    <property type="project" value="InterPro"/>
</dbReference>
<dbReference type="OrthoDB" id="422106at2759"/>
<evidence type="ECO:0000313" key="2">
    <source>
        <dbReference type="EMBL" id="GAP90820.1"/>
    </source>
</evidence>
<evidence type="ECO:0000313" key="3">
    <source>
        <dbReference type="Proteomes" id="UP000054516"/>
    </source>
</evidence>
<dbReference type="STRING" id="77044.A0A1W2TQU6"/>
<dbReference type="EMBL" id="DF977492">
    <property type="protein sequence ID" value="GAP90820.1"/>
    <property type="molecule type" value="Genomic_DNA"/>
</dbReference>
<dbReference type="PANTHER" id="PTHR16291">
    <property type="entry name" value="NUCLEAR CAP-BINDING PROTEIN SUBUNIT 3"/>
    <property type="match status" value="1"/>
</dbReference>
<feature type="compositionally biased region" description="Basic and acidic residues" evidence="1">
    <location>
        <begin position="1"/>
        <end position="11"/>
    </location>
</feature>
<organism evidence="2">
    <name type="scientific">Rosellinia necatrix</name>
    <name type="common">White root-rot fungus</name>
    <dbReference type="NCBI Taxonomy" id="77044"/>
    <lineage>
        <taxon>Eukaryota</taxon>
        <taxon>Fungi</taxon>
        <taxon>Dikarya</taxon>
        <taxon>Ascomycota</taxon>
        <taxon>Pezizomycotina</taxon>
        <taxon>Sordariomycetes</taxon>
        <taxon>Xylariomycetidae</taxon>
        <taxon>Xylariales</taxon>
        <taxon>Xylariaceae</taxon>
        <taxon>Rosellinia</taxon>
    </lineage>
</organism>
<keyword evidence="3" id="KW-1185">Reference proteome</keyword>
<reference evidence="2" key="1">
    <citation type="submission" date="2016-03" db="EMBL/GenBank/DDBJ databases">
        <title>Draft genome sequence of Rosellinia necatrix.</title>
        <authorList>
            <person name="Kanematsu S."/>
        </authorList>
    </citation>
    <scope>NUCLEOTIDE SEQUENCE [LARGE SCALE GENOMIC DNA]</scope>
    <source>
        <strain evidence="2">W97</strain>
    </source>
</reference>
<dbReference type="AlphaFoldDB" id="A0A1W2TQU6"/>
<dbReference type="InterPro" id="IPR019416">
    <property type="entry name" value="NCBP3"/>
</dbReference>
<feature type="region of interest" description="Disordered" evidence="1">
    <location>
        <begin position="1"/>
        <end position="41"/>
    </location>
</feature>
<dbReference type="GO" id="GO:0005634">
    <property type="term" value="C:nucleus"/>
    <property type="evidence" value="ECO:0007669"/>
    <property type="project" value="TreeGrafter"/>
</dbReference>
<feature type="region of interest" description="Disordered" evidence="1">
    <location>
        <begin position="423"/>
        <end position="446"/>
    </location>
</feature>
<proteinExistence type="predicted"/>
<dbReference type="Pfam" id="PF10309">
    <property type="entry name" value="NCBP3"/>
    <property type="match status" value="1"/>
</dbReference>
<gene>
    <name evidence="2" type="ORF">SAMD00023353_4700840</name>
</gene>
<protein>
    <recommendedName>
        <fullName evidence="4">Nucleotide-binding alpha-beta plait</fullName>
    </recommendedName>
</protein>
<dbReference type="OMA" id="TFEASMY"/>
<dbReference type="GO" id="GO:0000340">
    <property type="term" value="F:RNA 7-methylguanosine cap binding"/>
    <property type="evidence" value="ECO:0007669"/>
    <property type="project" value="InterPro"/>
</dbReference>
<feature type="compositionally biased region" description="Polar residues" evidence="1">
    <location>
        <begin position="207"/>
        <end position="224"/>
    </location>
</feature>
<sequence length="446" mass="48926">MDSMDLDHDMDIDVDLVPDEPIVPEPDPGNRSPGEIDDDADTRCPSKVYIKGLDVMNPHDVKAYVAQHCADISPGLERIEWIDDNSANLLFPSEDIAAQALASLAVEAVLDVSQLPARHLLAAKPLSTRPEIVLQVRTALESDKKQSGAASRSRFYLLNPEYDPEEKRRRGETRRYRGRNGGDLPRRHGRQQRADESEEPFDVNLYDDSSTPSARAPQRRSSLTLDYETAESRTDLYRSSNRGRELFPEGIGSRHGDSRDRSASPGRDRDGSRNMDGPGSDRLAIAREQNRHRAHTIKSHLSRPNQVKELFPTGVTTDNGRLGDTVEDAATLLSKGITLPLMDGSDDTPAPAPSNRKLEERITIPGKGKLADRVTTPDSIGSSAFNIRGAANQRGPNTGFAIKGTAGKSVKELFPDKFGSNVGKELFGDGSGARSKQRQRAGDLFD</sequence>
<accession>A0A1W2TQU6</accession>
<evidence type="ECO:0000256" key="1">
    <source>
        <dbReference type="SAM" id="MobiDB-lite"/>
    </source>
</evidence>
<name>A0A1W2TQU6_ROSNE</name>